<keyword evidence="2" id="KW-1185">Reference proteome</keyword>
<dbReference type="RefSeq" id="WP_187579009.1">
    <property type="nucleotide sequence ID" value="NZ_CP060713.1"/>
</dbReference>
<dbReference type="KEGG" id="nmes:H9L09_01330"/>
<evidence type="ECO:0000313" key="1">
    <source>
        <dbReference type="EMBL" id="QNN53167.1"/>
    </source>
</evidence>
<protein>
    <recommendedName>
        <fullName evidence="3">Peptidase MA-like domain-containing protein</fullName>
    </recommendedName>
</protein>
<organism evidence="1 2">
    <name type="scientific">Nocardioides mesophilus</name>
    <dbReference type="NCBI Taxonomy" id="433659"/>
    <lineage>
        <taxon>Bacteria</taxon>
        <taxon>Bacillati</taxon>
        <taxon>Actinomycetota</taxon>
        <taxon>Actinomycetes</taxon>
        <taxon>Propionibacteriales</taxon>
        <taxon>Nocardioidaceae</taxon>
        <taxon>Nocardioides</taxon>
    </lineage>
</organism>
<dbReference type="EMBL" id="CP060713">
    <property type="protein sequence ID" value="QNN53167.1"/>
    <property type="molecule type" value="Genomic_DNA"/>
</dbReference>
<proteinExistence type="predicted"/>
<gene>
    <name evidence="1" type="ORF">H9L09_01330</name>
</gene>
<dbReference type="AlphaFoldDB" id="A0A7G9RC42"/>
<reference evidence="1 2" key="1">
    <citation type="submission" date="2020-08" db="EMBL/GenBank/DDBJ databases">
        <title>Genome sequence of Nocardioides mesophilus KACC 16243T.</title>
        <authorList>
            <person name="Hyun D.-W."/>
            <person name="Bae J.-W."/>
        </authorList>
    </citation>
    <scope>NUCLEOTIDE SEQUENCE [LARGE SCALE GENOMIC DNA]</scope>
    <source>
        <strain evidence="1 2">KACC 16243</strain>
    </source>
</reference>
<accession>A0A7G9RC42</accession>
<evidence type="ECO:0000313" key="2">
    <source>
        <dbReference type="Proteomes" id="UP000515947"/>
    </source>
</evidence>
<evidence type="ECO:0008006" key="3">
    <source>
        <dbReference type="Google" id="ProtNLM"/>
    </source>
</evidence>
<sequence>MAGLVLCVGVALIAYVFLSRPQLADLPPARPGTALDTRDDAAAELLNDLTAALDGGSPAALAALAAPGDPAAARELAQMKANVRRLGITGLSMRYVDDDTSHRPAVAQGLARRAWVGDVQLRWRVAGFDRSSSEMEVTMTFLQTRDGAAFVSARLDYGDPAPLWLLSKLAVEQSRTSLVMSAKRPGVVGYSRLANQAVRDVRKVLPRWPGPLVVEVPSSQGELERLLGAEPDTYAAIAAVTTPVDGSNTGDSPVHIMVNPPVFGPLGEKGAQIVMSHEAAHVATHAATSSMPTWLLEGFADYVALAYVDLPVEVTASQILAQVRSDGVPDHLPNQDDFKADSKDLGASYEAAWLACRLLGETYGRERLLRFYEQADRDGNTEAAFRQVLGTSESVFTDQWRDYLRRLAR</sequence>
<dbReference type="Proteomes" id="UP000515947">
    <property type="component" value="Chromosome"/>
</dbReference>
<name>A0A7G9RC42_9ACTN</name>